<dbReference type="PANTHER" id="PTHR10381">
    <property type="entry name" value="ATP-DEPENDENT CLP PROTEASE PROTEOLYTIC SUBUNIT"/>
    <property type="match status" value="1"/>
</dbReference>
<dbReference type="Gene3D" id="3.90.226.10">
    <property type="entry name" value="2-enoyl-CoA Hydratase, Chain A, domain 1"/>
    <property type="match status" value="1"/>
</dbReference>
<dbReference type="InterPro" id="IPR029045">
    <property type="entry name" value="ClpP/crotonase-like_dom_sf"/>
</dbReference>
<feature type="compositionally biased region" description="Low complexity" evidence="3">
    <location>
        <begin position="18"/>
        <end position="33"/>
    </location>
</feature>
<keyword evidence="4" id="KW-0645">Protease</keyword>
<evidence type="ECO:0000256" key="2">
    <source>
        <dbReference type="RuleBase" id="RU003567"/>
    </source>
</evidence>
<evidence type="ECO:0000256" key="3">
    <source>
        <dbReference type="SAM" id="MobiDB-lite"/>
    </source>
</evidence>
<dbReference type="InterPro" id="IPR023562">
    <property type="entry name" value="ClpP/TepA"/>
</dbReference>
<evidence type="ECO:0000256" key="1">
    <source>
        <dbReference type="ARBA" id="ARBA00007039"/>
    </source>
</evidence>
<dbReference type="InterPro" id="IPR001907">
    <property type="entry name" value="ClpP"/>
</dbReference>
<keyword evidence="4" id="KW-0378">Hydrolase</keyword>
<dbReference type="GO" id="GO:0008233">
    <property type="term" value="F:peptidase activity"/>
    <property type="evidence" value="ECO:0007669"/>
    <property type="project" value="UniProtKB-KW"/>
</dbReference>
<dbReference type="PRINTS" id="PR00127">
    <property type="entry name" value="CLPPROTEASEP"/>
</dbReference>
<comment type="similarity">
    <text evidence="1 2">Belongs to the peptidase S14 family.</text>
</comment>
<feature type="region of interest" description="Disordered" evidence="3">
    <location>
        <begin position="1"/>
        <end position="33"/>
    </location>
</feature>
<dbReference type="GO" id="GO:0006508">
    <property type="term" value="P:proteolysis"/>
    <property type="evidence" value="ECO:0007669"/>
    <property type="project" value="UniProtKB-KW"/>
</dbReference>
<dbReference type="CDD" id="cd07017">
    <property type="entry name" value="S14_ClpP_2"/>
    <property type="match status" value="1"/>
</dbReference>
<gene>
    <name evidence="4" type="ORF">K7472_00220</name>
</gene>
<proteinExistence type="inferred from homology"/>
<dbReference type="EMBL" id="JAINVZ010000001">
    <property type="protein sequence ID" value="MBY8883270.1"/>
    <property type="molecule type" value="Genomic_DNA"/>
</dbReference>
<dbReference type="SUPFAM" id="SSF52096">
    <property type="entry name" value="ClpP/crotonase"/>
    <property type="match status" value="1"/>
</dbReference>
<organism evidence="4 5">
    <name type="scientific">Streptantibioticus parmotrematis</name>
    <dbReference type="NCBI Taxonomy" id="2873249"/>
    <lineage>
        <taxon>Bacteria</taxon>
        <taxon>Bacillati</taxon>
        <taxon>Actinomycetota</taxon>
        <taxon>Actinomycetes</taxon>
        <taxon>Kitasatosporales</taxon>
        <taxon>Streptomycetaceae</taxon>
        <taxon>Streptantibioticus</taxon>
    </lineage>
</organism>
<accession>A0ABS7QJG1</accession>
<dbReference type="RefSeq" id="WP_222972794.1">
    <property type="nucleotide sequence ID" value="NZ_JAINVZ010000001.1"/>
</dbReference>
<dbReference type="Proteomes" id="UP001198565">
    <property type="component" value="Unassembled WGS sequence"/>
</dbReference>
<protein>
    <recommendedName>
        <fullName evidence="2">ATP-dependent Clp protease proteolytic subunit</fullName>
    </recommendedName>
</protein>
<evidence type="ECO:0000313" key="5">
    <source>
        <dbReference type="Proteomes" id="UP001198565"/>
    </source>
</evidence>
<dbReference type="PANTHER" id="PTHR10381:SF26">
    <property type="entry name" value="ATP-DEPENDENT CLP PROTEASE PROTEOLYTIC SUBUNIT-LIKE-RELATED"/>
    <property type="match status" value="1"/>
</dbReference>
<evidence type="ECO:0000313" key="4">
    <source>
        <dbReference type="EMBL" id="MBY8883270.1"/>
    </source>
</evidence>
<name>A0ABS7QJG1_9ACTN</name>
<comment type="caution">
    <text evidence="4">The sequence shown here is derived from an EMBL/GenBank/DDBJ whole genome shotgun (WGS) entry which is preliminary data.</text>
</comment>
<keyword evidence="5" id="KW-1185">Reference proteome</keyword>
<dbReference type="Pfam" id="PF00574">
    <property type="entry name" value="CLP_protease"/>
    <property type="match status" value="1"/>
</dbReference>
<sequence>MPGRTGDPAGPEQGGPAGPEQAEPPGLRSGLGLLPPQDDGLYAHLLARRVVMLGGSLDDASANVLIAQLLRLDRDAPDREIQLCVNSPGGSFTALTALHDTMRHLSCDVRTVCLGQAGPAAAVLLAAGTPGKRLVLPGARITLQQPTNDEPLHGRASDLKVHVAELLRRRDRFEELLARYTGRPRSRVHADLEHTTVLDAQQAVAYGLVDRVAENGEAFPAASEDR</sequence>
<reference evidence="4 5" key="1">
    <citation type="submission" date="2021-08" db="EMBL/GenBank/DDBJ databases">
        <title>Streptomyces sp. PTM05 isolated from lichen.</title>
        <authorList>
            <person name="Somphong A."/>
            <person name="Phongsopitanun W."/>
            <person name="Tanasupawat S."/>
        </authorList>
    </citation>
    <scope>NUCLEOTIDE SEQUENCE [LARGE SCALE GENOMIC DNA]</scope>
    <source>
        <strain evidence="4 5">Ptm05</strain>
    </source>
</reference>